<keyword evidence="4" id="KW-0812">Transmembrane</keyword>
<evidence type="ECO:0000256" key="1">
    <source>
        <dbReference type="ARBA" id="ARBA00004141"/>
    </source>
</evidence>
<dbReference type="GO" id="GO:0016020">
    <property type="term" value="C:membrane"/>
    <property type="evidence" value="ECO:0007669"/>
    <property type="project" value="UniProtKB-SubCell"/>
</dbReference>
<reference evidence="7 8" key="1">
    <citation type="journal article" date="2020" name="Nat. Food">
        <title>A phased Vanilla planifolia genome enables genetic improvement of flavour and production.</title>
        <authorList>
            <person name="Hasing T."/>
            <person name="Tang H."/>
            <person name="Brym M."/>
            <person name="Khazi F."/>
            <person name="Huang T."/>
            <person name="Chambers A.H."/>
        </authorList>
    </citation>
    <scope>NUCLEOTIDE SEQUENCE [LARGE SCALE GENOMIC DNA]</scope>
    <source>
        <tissue evidence="7">Leaf</tissue>
    </source>
</reference>
<evidence type="ECO:0000313" key="8">
    <source>
        <dbReference type="Proteomes" id="UP000639772"/>
    </source>
</evidence>
<evidence type="ECO:0000256" key="3">
    <source>
        <dbReference type="ARBA" id="ARBA00022448"/>
    </source>
</evidence>
<comment type="subcellular location">
    <subcellularLocation>
        <location evidence="1">Membrane</location>
        <topology evidence="1">Multi-pass membrane protein</topology>
    </subcellularLocation>
</comment>
<comment type="caution">
    <text evidence="7">The sequence shown here is derived from an EMBL/GenBank/DDBJ whole genome shotgun (WGS) entry which is preliminary data.</text>
</comment>
<dbReference type="InterPro" id="IPR004813">
    <property type="entry name" value="OPT"/>
</dbReference>
<dbReference type="Proteomes" id="UP000639772">
    <property type="component" value="Chromosome 3"/>
</dbReference>
<accession>A0A835RQH1</accession>
<dbReference type="OrthoDB" id="627262at2759"/>
<dbReference type="PANTHER" id="PTHR31645">
    <property type="entry name" value="OLIGOPEPTIDE TRANSPORTER YGL114W-RELATED"/>
    <property type="match status" value="1"/>
</dbReference>
<name>A0A835RQH1_VANPL</name>
<evidence type="ECO:0000256" key="4">
    <source>
        <dbReference type="ARBA" id="ARBA00022692"/>
    </source>
</evidence>
<sequence>MAQPEGGGGGGGSPHGEEELEEMSSLERIFEAEKVPTWREQMTVRSFVTSWCWSLTKILDKAGYPERPFTRQENTVIQTCVVACYGIAFSGGVGSYILGMSSKVANEQGETLLVCSLLWPSERKQVRTLFKTFVASFLWAFFQWFYTAGDDCGFVNFPTFGMNAYGKK</sequence>
<gene>
    <name evidence="7" type="ORF">HPP92_007060</name>
</gene>
<evidence type="ECO:0000313" key="7">
    <source>
        <dbReference type="EMBL" id="KAG0490197.1"/>
    </source>
</evidence>
<keyword evidence="6" id="KW-0472">Membrane</keyword>
<dbReference type="GO" id="GO:0035673">
    <property type="term" value="F:oligopeptide transmembrane transporter activity"/>
    <property type="evidence" value="ECO:0007669"/>
    <property type="project" value="InterPro"/>
</dbReference>
<organism evidence="7 8">
    <name type="scientific">Vanilla planifolia</name>
    <name type="common">Vanilla</name>
    <dbReference type="NCBI Taxonomy" id="51239"/>
    <lineage>
        <taxon>Eukaryota</taxon>
        <taxon>Viridiplantae</taxon>
        <taxon>Streptophyta</taxon>
        <taxon>Embryophyta</taxon>
        <taxon>Tracheophyta</taxon>
        <taxon>Spermatophyta</taxon>
        <taxon>Magnoliopsida</taxon>
        <taxon>Liliopsida</taxon>
        <taxon>Asparagales</taxon>
        <taxon>Orchidaceae</taxon>
        <taxon>Vanilloideae</taxon>
        <taxon>Vanilleae</taxon>
        <taxon>Vanilla</taxon>
    </lineage>
</organism>
<dbReference type="InterPro" id="IPR045035">
    <property type="entry name" value="YSL-like"/>
</dbReference>
<dbReference type="AlphaFoldDB" id="A0A835RQH1"/>
<evidence type="ECO:0000256" key="5">
    <source>
        <dbReference type="ARBA" id="ARBA00022989"/>
    </source>
</evidence>
<evidence type="ECO:0000256" key="6">
    <source>
        <dbReference type="ARBA" id="ARBA00023136"/>
    </source>
</evidence>
<dbReference type="Pfam" id="PF03169">
    <property type="entry name" value="OPT"/>
    <property type="match status" value="1"/>
</dbReference>
<comment type="similarity">
    <text evidence="2">Belongs to the YSL (TC 2.A.67.2) family.</text>
</comment>
<dbReference type="PANTHER" id="PTHR31645:SF76">
    <property type="entry name" value="METAL-NICOTIANAMINE TRANSPORTER YSL8-RELATED"/>
    <property type="match status" value="1"/>
</dbReference>
<keyword evidence="3" id="KW-0813">Transport</keyword>
<keyword evidence="5" id="KW-1133">Transmembrane helix</keyword>
<protein>
    <submittedName>
        <fullName evidence="7">Uncharacterized protein</fullName>
    </submittedName>
</protein>
<proteinExistence type="inferred from homology"/>
<evidence type="ECO:0000256" key="2">
    <source>
        <dbReference type="ARBA" id="ARBA00010276"/>
    </source>
</evidence>
<dbReference type="EMBL" id="JADCNM010000003">
    <property type="protein sequence ID" value="KAG0490197.1"/>
    <property type="molecule type" value="Genomic_DNA"/>
</dbReference>